<dbReference type="GO" id="GO:0004864">
    <property type="term" value="F:protein phosphatase inhibitor activity"/>
    <property type="evidence" value="ECO:0007669"/>
    <property type="project" value="UniProtKB-ARBA"/>
</dbReference>
<dbReference type="EMBL" id="BAABME010003200">
    <property type="protein sequence ID" value="GAA0157847.1"/>
    <property type="molecule type" value="Genomic_DNA"/>
</dbReference>
<proteinExistence type="predicted"/>
<name>A0AAV3Q3S9_LITER</name>
<keyword evidence="3" id="KW-1185">Reference proteome</keyword>
<dbReference type="InterPro" id="IPR023393">
    <property type="entry name" value="START-like_dom_sf"/>
</dbReference>
<evidence type="ECO:0000313" key="3">
    <source>
        <dbReference type="Proteomes" id="UP001454036"/>
    </source>
</evidence>
<dbReference type="InterPro" id="IPR019587">
    <property type="entry name" value="Polyketide_cyclase/dehydratase"/>
</dbReference>
<gene>
    <name evidence="2" type="ORF">LIER_15023</name>
</gene>
<dbReference type="AlphaFoldDB" id="A0AAV3Q3S9"/>
<keyword evidence="1" id="KW-0732">Signal</keyword>
<sequence>MEAILLLLLLLASSQNIMATEQWEIKLRSNIEGPTADQVWPYLADFCKLYIMFPSEVSFCIQGTQGKPGLIRYDVTKIPSPSDPNTSIIQWTKEELLKIDATNKYVTYEIHENNVDVTKFIATMQVLPAGDDRGCTFKWTIVLAPIHGVTYEDFVGTLEGILTGIKSKIENLF</sequence>
<feature type="signal peptide" evidence="1">
    <location>
        <begin position="1"/>
        <end position="19"/>
    </location>
</feature>
<protein>
    <submittedName>
        <fullName evidence="2">Uncharacterized protein</fullName>
    </submittedName>
</protein>
<dbReference type="PANTHER" id="PTHR33789:SF11">
    <property type="entry name" value="OS05G0202300 PROTEIN"/>
    <property type="match status" value="1"/>
</dbReference>
<comment type="caution">
    <text evidence="2">The sequence shown here is derived from an EMBL/GenBank/DDBJ whole genome shotgun (WGS) entry which is preliminary data.</text>
</comment>
<feature type="chain" id="PRO_5044011001" evidence="1">
    <location>
        <begin position="20"/>
        <end position="173"/>
    </location>
</feature>
<accession>A0AAV3Q3S9</accession>
<dbReference type="Pfam" id="PF10604">
    <property type="entry name" value="Polyketide_cyc2"/>
    <property type="match status" value="1"/>
</dbReference>
<evidence type="ECO:0000313" key="2">
    <source>
        <dbReference type="EMBL" id="GAA0157847.1"/>
    </source>
</evidence>
<dbReference type="CDD" id="cd07821">
    <property type="entry name" value="PYR_PYL_RCAR_like"/>
    <property type="match status" value="1"/>
</dbReference>
<dbReference type="PANTHER" id="PTHR33789">
    <property type="entry name" value="LACHRYMATORY-FACTOR SYNTHASE"/>
    <property type="match status" value="1"/>
</dbReference>
<dbReference type="Gene3D" id="3.30.530.20">
    <property type="match status" value="1"/>
</dbReference>
<dbReference type="InterPro" id="IPR053249">
    <property type="entry name" value="LFS"/>
</dbReference>
<organism evidence="2 3">
    <name type="scientific">Lithospermum erythrorhizon</name>
    <name type="common">Purple gromwell</name>
    <name type="synonym">Lithospermum officinale var. erythrorhizon</name>
    <dbReference type="NCBI Taxonomy" id="34254"/>
    <lineage>
        <taxon>Eukaryota</taxon>
        <taxon>Viridiplantae</taxon>
        <taxon>Streptophyta</taxon>
        <taxon>Embryophyta</taxon>
        <taxon>Tracheophyta</taxon>
        <taxon>Spermatophyta</taxon>
        <taxon>Magnoliopsida</taxon>
        <taxon>eudicotyledons</taxon>
        <taxon>Gunneridae</taxon>
        <taxon>Pentapetalae</taxon>
        <taxon>asterids</taxon>
        <taxon>lamiids</taxon>
        <taxon>Boraginales</taxon>
        <taxon>Boraginaceae</taxon>
        <taxon>Boraginoideae</taxon>
        <taxon>Lithospermeae</taxon>
        <taxon>Lithospermum</taxon>
    </lineage>
</organism>
<dbReference type="Proteomes" id="UP001454036">
    <property type="component" value="Unassembled WGS sequence"/>
</dbReference>
<reference evidence="2 3" key="1">
    <citation type="submission" date="2024-01" db="EMBL/GenBank/DDBJ databases">
        <title>The complete chloroplast genome sequence of Lithospermum erythrorhizon: insights into the phylogenetic relationship among Boraginaceae species and the maternal lineages of purple gromwells.</title>
        <authorList>
            <person name="Okada T."/>
            <person name="Watanabe K."/>
        </authorList>
    </citation>
    <scope>NUCLEOTIDE SEQUENCE [LARGE SCALE GENOMIC DNA]</scope>
</reference>
<dbReference type="SUPFAM" id="SSF55961">
    <property type="entry name" value="Bet v1-like"/>
    <property type="match status" value="1"/>
</dbReference>
<evidence type="ECO:0000256" key="1">
    <source>
        <dbReference type="SAM" id="SignalP"/>
    </source>
</evidence>